<name>A0A9X2PCF6_9BACT</name>
<comment type="similarity">
    <text evidence="1">Belongs to the TolB family.</text>
</comment>
<dbReference type="PANTHER" id="PTHR36842">
    <property type="entry name" value="PROTEIN TOLB HOMOLOG"/>
    <property type="match status" value="1"/>
</dbReference>
<feature type="transmembrane region" description="Helical" evidence="2">
    <location>
        <begin position="448"/>
        <end position="472"/>
    </location>
</feature>
<keyword evidence="4" id="KW-1185">Reference proteome</keyword>
<dbReference type="EMBL" id="JANSUY010000022">
    <property type="protein sequence ID" value="MCR9016994.1"/>
    <property type="molecule type" value="Genomic_DNA"/>
</dbReference>
<reference evidence="3" key="1">
    <citation type="submission" date="2022-08" db="EMBL/GenBank/DDBJ databases">
        <authorList>
            <person name="Zhang D."/>
        </authorList>
    </citation>
    <scope>NUCLEOTIDE SEQUENCE</scope>
    <source>
        <strain evidence="3">XJ19-11</strain>
    </source>
</reference>
<keyword evidence="2" id="KW-0812">Transmembrane</keyword>
<dbReference type="PANTHER" id="PTHR36842:SF1">
    <property type="entry name" value="PROTEIN TOLB"/>
    <property type="match status" value="1"/>
</dbReference>
<gene>
    <name evidence="3" type="ORF">NU887_18315</name>
</gene>
<keyword evidence="2" id="KW-0472">Membrane</keyword>
<sequence length="761" mass="85427">MNPRTFLAAFLITIFSVNGLAQSKERIFYSSFSPQDWDIYLSKDSGKSFGKFTDHPSLDYDAVINPDGKWIVFTSERSGIPQLYIKPVDGDIPPRLLVKSNSFQDQAAFSPDGTQMAFVASHEGNSEIYIIPFLPDSLQDVSNAKNLTKNPGGDFRPAFSPDGKHIAFSSDRGHKIVPHPQFPFARQRIGDIYSMNIMGEQLKRLTDSDSWDGSPVWKEDGSKIIFYSARNGDPAIFEMNSDGSDQHQVIEFDGPAVSPKFLKNGKVVFTTWKGESDFKIMQAELGTKEVTPLFSSAPDLMFNIDVHPDGLMVFHGGKYPKNQDTKGIFGFEGDVLTKGPDTISISGKPIQIFGVRRAFVAPPQLGNTLLFYDASDFQGFFDTLKPMGYSVFWLPILVILMFLAGIVSGIINRKSIPFWKYLLLCLIVILSGITVAGIFLFVDAINPMSINVIRLVMAILTLALVALGWWFYKRKTRQKSNQKAVYRVSGLYSILFFGLAVFSLLCAVFINHLVQTAIHFHQVDYVSGEKKPLFIFDKEANTNPANFGVIDSKVTHDGKALLFTTGSFRGRPHTQGDIWSYDFQTKNVSKVSDSPYNDGFADLSDDGKLVFRSGRTGNFDIYLKTNGELTNLTNDVHRDNFPAISKQGDKIVFASDRLREENEYKTMDIFMMRLQADNSWTEPEKISSGEGQNAHAHFSPDGEWVIYTTEGFGINDEQALIQPIIFSPQMYGEIVAYNIITKQRIRLTHNKWEDGTPLWLK</sequence>
<feature type="transmembrane region" description="Helical" evidence="2">
    <location>
        <begin position="391"/>
        <end position="411"/>
    </location>
</feature>
<evidence type="ECO:0000256" key="1">
    <source>
        <dbReference type="ARBA" id="ARBA00009820"/>
    </source>
</evidence>
<feature type="transmembrane region" description="Helical" evidence="2">
    <location>
        <begin position="418"/>
        <end position="442"/>
    </location>
</feature>
<comment type="caution">
    <text evidence="3">The sequence shown here is derived from an EMBL/GenBank/DDBJ whole genome shotgun (WGS) entry which is preliminary data.</text>
</comment>
<dbReference type="Pfam" id="PF07676">
    <property type="entry name" value="PD40"/>
    <property type="match status" value="6"/>
</dbReference>
<dbReference type="SUPFAM" id="SSF82171">
    <property type="entry name" value="DPP6 N-terminal domain-like"/>
    <property type="match status" value="2"/>
</dbReference>
<dbReference type="AlphaFoldDB" id="A0A9X2PCF6"/>
<evidence type="ECO:0000313" key="3">
    <source>
        <dbReference type="EMBL" id="MCR9016994.1"/>
    </source>
</evidence>
<protein>
    <submittedName>
        <fullName evidence="3">Uncharacterized protein</fullName>
    </submittedName>
</protein>
<evidence type="ECO:0000256" key="2">
    <source>
        <dbReference type="SAM" id="Phobius"/>
    </source>
</evidence>
<organism evidence="3 4">
    <name type="scientific">Aquiflexum gelatinilyticum</name>
    <dbReference type="NCBI Taxonomy" id="2961943"/>
    <lineage>
        <taxon>Bacteria</taxon>
        <taxon>Pseudomonadati</taxon>
        <taxon>Bacteroidota</taxon>
        <taxon>Cytophagia</taxon>
        <taxon>Cytophagales</taxon>
        <taxon>Cyclobacteriaceae</taxon>
        <taxon>Aquiflexum</taxon>
    </lineage>
</organism>
<evidence type="ECO:0000313" key="4">
    <source>
        <dbReference type="Proteomes" id="UP001142175"/>
    </source>
</evidence>
<dbReference type="InterPro" id="IPR011042">
    <property type="entry name" value="6-blade_b-propeller_TolB-like"/>
</dbReference>
<accession>A0A9X2PCF6</accession>
<feature type="transmembrane region" description="Helical" evidence="2">
    <location>
        <begin position="484"/>
        <end position="510"/>
    </location>
</feature>
<dbReference type="InterPro" id="IPR011659">
    <property type="entry name" value="WD40"/>
</dbReference>
<dbReference type="Gene3D" id="2.120.10.30">
    <property type="entry name" value="TolB, C-terminal domain"/>
    <property type="match status" value="3"/>
</dbReference>
<dbReference type="Proteomes" id="UP001142175">
    <property type="component" value="Unassembled WGS sequence"/>
</dbReference>
<keyword evidence="2" id="KW-1133">Transmembrane helix</keyword>
<dbReference type="RefSeq" id="WP_258424839.1">
    <property type="nucleotide sequence ID" value="NZ_JANSUY010000022.1"/>
</dbReference>
<proteinExistence type="inferred from homology"/>